<dbReference type="PANTHER" id="PTHR24372">
    <property type="entry name" value="GLYCOPROTEIN HORMONE RECEPTOR"/>
    <property type="match status" value="1"/>
</dbReference>
<feature type="compositionally biased region" description="Acidic residues" evidence="7">
    <location>
        <begin position="1116"/>
        <end position="1130"/>
    </location>
</feature>
<feature type="compositionally biased region" description="Basic and acidic residues" evidence="7">
    <location>
        <begin position="163"/>
        <end position="177"/>
    </location>
</feature>
<feature type="transmembrane region" description="Helical" evidence="8">
    <location>
        <begin position="302"/>
        <end position="322"/>
    </location>
</feature>
<evidence type="ECO:0000256" key="5">
    <source>
        <dbReference type="ARBA" id="ARBA00022989"/>
    </source>
</evidence>
<dbReference type="SUPFAM" id="SSF81321">
    <property type="entry name" value="Family A G protein-coupled receptor-like"/>
    <property type="match status" value="1"/>
</dbReference>
<dbReference type="PROSITE" id="PS00237">
    <property type="entry name" value="G_PROTEIN_RECEP_F1_1"/>
    <property type="match status" value="1"/>
</dbReference>
<feature type="compositionally biased region" description="Low complexity" evidence="7">
    <location>
        <begin position="639"/>
        <end position="668"/>
    </location>
</feature>
<feature type="transmembrane region" description="Helical" evidence="8">
    <location>
        <begin position="257"/>
        <end position="282"/>
    </location>
</feature>
<feature type="region of interest" description="Disordered" evidence="7">
    <location>
        <begin position="633"/>
        <end position="699"/>
    </location>
</feature>
<comment type="subcellular location">
    <subcellularLocation>
        <location evidence="1">Membrane</location>
    </subcellularLocation>
</comment>
<proteinExistence type="predicted"/>
<dbReference type="Gene3D" id="1.20.1070.10">
    <property type="entry name" value="Rhodopsin 7-helix transmembrane proteins"/>
    <property type="match status" value="1"/>
</dbReference>
<comment type="caution">
    <text evidence="10">The sequence shown here is derived from an EMBL/GenBank/DDBJ whole genome shotgun (WGS) entry which is preliminary data.</text>
</comment>
<dbReference type="InterPro" id="IPR000276">
    <property type="entry name" value="GPCR_Rhodpsn"/>
</dbReference>
<feature type="compositionally biased region" description="Basic and acidic residues" evidence="7">
    <location>
        <begin position="791"/>
        <end position="803"/>
    </location>
</feature>
<gene>
    <name evidence="10" type="ORF">ElyMa_005401300</name>
</gene>
<feature type="compositionally biased region" description="Polar residues" evidence="7">
    <location>
        <begin position="556"/>
        <end position="587"/>
    </location>
</feature>
<dbReference type="InterPro" id="IPR002131">
    <property type="entry name" value="Gphrmn_rcpt_fam"/>
</dbReference>
<dbReference type="GO" id="GO:0008528">
    <property type="term" value="F:G protein-coupled peptide receptor activity"/>
    <property type="evidence" value="ECO:0007669"/>
    <property type="project" value="TreeGrafter"/>
</dbReference>
<evidence type="ECO:0000256" key="6">
    <source>
        <dbReference type="ARBA" id="ARBA00023136"/>
    </source>
</evidence>
<dbReference type="GO" id="GO:0009755">
    <property type="term" value="P:hormone-mediated signaling pathway"/>
    <property type="evidence" value="ECO:0007669"/>
    <property type="project" value="TreeGrafter"/>
</dbReference>
<evidence type="ECO:0000313" key="10">
    <source>
        <dbReference type="EMBL" id="GFR60166.1"/>
    </source>
</evidence>
<feature type="transmembrane region" description="Helical" evidence="8">
    <location>
        <begin position="221"/>
        <end position="245"/>
    </location>
</feature>
<feature type="region of interest" description="Disordered" evidence="7">
    <location>
        <begin position="1103"/>
        <end position="1186"/>
    </location>
</feature>
<dbReference type="PANTHER" id="PTHR24372:SF74">
    <property type="entry name" value="LP13728P"/>
    <property type="match status" value="1"/>
</dbReference>
<dbReference type="CDD" id="cd15136">
    <property type="entry name" value="7tmA_Glyco_hormone_R"/>
    <property type="match status" value="1"/>
</dbReference>
<evidence type="ECO:0000256" key="2">
    <source>
        <dbReference type="ARBA" id="ARBA00022614"/>
    </source>
</evidence>
<feature type="domain" description="G-protein coupled receptors family 1 profile" evidence="9">
    <location>
        <begin position="236"/>
        <end position="483"/>
    </location>
</feature>
<feature type="transmembrane region" description="Helical" evidence="8">
    <location>
        <begin position="432"/>
        <end position="454"/>
    </location>
</feature>
<dbReference type="PRINTS" id="PR00373">
    <property type="entry name" value="GLYCHORMONER"/>
</dbReference>
<keyword evidence="3 8" id="KW-0812">Transmembrane</keyword>
<feature type="compositionally biased region" description="Polar residues" evidence="7">
    <location>
        <begin position="911"/>
        <end position="925"/>
    </location>
</feature>
<feature type="region of interest" description="Disordered" evidence="7">
    <location>
        <begin position="907"/>
        <end position="926"/>
    </location>
</feature>
<feature type="compositionally biased region" description="Basic and acidic residues" evidence="7">
    <location>
        <begin position="1077"/>
        <end position="1091"/>
    </location>
</feature>
<dbReference type="Proteomes" id="UP000762676">
    <property type="component" value="Unassembled WGS sequence"/>
</dbReference>
<dbReference type="PROSITE" id="PS50262">
    <property type="entry name" value="G_PROTEIN_RECEP_F1_2"/>
    <property type="match status" value="1"/>
</dbReference>
<sequence>MLTYEHHCWAFRHAAKQDPAESSILEQTGISSACSAHMYLPPELPPTATPTLAFRLRRSLERVQSVLTSLASNLVSPFENRATGNPPEAGAGGDVSEDTGGDDVRPHSRFSGAEDNFIMQPTAGSIHKPGDNFGVIVSGKSTKTPLDTGRKSSPADKLNVKANEPHRSPTGSWHDKPQTANGTTKWVTCGNFSSAKDYSHVICTPRPNPFNPCEDVMGYEWLRVFVWLVLLAALGGNLVVMVVLLSARSKLTVPKFLMCNLSFADFLMGLYLLLIASVDVHFLGEYFTHAVSWQNDGGCQVAGFLTVFSSELSVFVLTVITLERWYAISQAIHVNKRLRMRQATCLMFAGWVYASSLAVLPLLGVSGYGAVSICLPMEAKDPLDIVYIILLLVFNGIAFTAICGCYISMFLKVRASENMARSNDATIAKRMAILVLTNFICWAPIAFFGLTASFGFPLIDITNSKVLLVFFYPFNSCANPFLYAILTKQFRKDVFILLGRYGLCTDRANRYKGTSVTRSYSYNSRHNNGLMVGGHHRHQPSASDVSILSQYCRTGSRGSRGSLFSQSGTGWGSSTPTRMSRTGSSKDSLSRSGLHRLSGSGTSSLLESNLDACSATNQSLPTGRSLKSIALAQSPLSGSPPSCSRSAFPASRASSPTNNSSSNGSEGRSSSKGERKLSTVLETSHASSEPLSDDGCCGGGLSLSGDGNTSHATGQSAGVQDKRQYRICLDEERVLQGRDSLRDLFEGQPYGRVRSASEYVVVFKSEEHGLPASASIGASWEKNASVDEQSQEQRRDSERRISRDTVLSSNTVSSLLSTGQGSASCSERRISRDTVLSSNTVSSLLSNNTVGSIARLPTPSFNKASDGEQLDTGDITRRTPAVCADKIQARPLCGRNAVETVASPRLEHDALSNQPKGKQPISKTATRPEEVSLLLYHSNDQMIPEQFSTTFTDIKHDGPINCQDGSKSEERKSQKNITIQKILQDSKTAKEKAALSSFLPHKPLIERNLPLGSFQQSYSRRDEDRHGSLKKIYKAPSISAEPPQRKPHHCCQFPRTEQKLNPDLSSQQRNTATSLRHQKDESSAASERDVLLRTTSRSTLVHNGTFDAWTGPEGAIVEEEEDEDDDEELEREVRVRERRKRRKRRKKLKNNNGTSSRVGVLEKVCSGAGGESRHSPEVNTDQEDYDKELDFLESLLQSV</sequence>
<evidence type="ECO:0000256" key="3">
    <source>
        <dbReference type="ARBA" id="ARBA00022692"/>
    </source>
</evidence>
<evidence type="ECO:0000259" key="9">
    <source>
        <dbReference type="PROSITE" id="PS50262"/>
    </source>
</evidence>
<accession>A0AAV4EHH5</accession>
<feature type="compositionally biased region" description="Low complexity" evidence="7">
    <location>
        <begin position="590"/>
        <end position="603"/>
    </location>
</feature>
<keyword evidence="5 8" id="KW-1133">Transmembrane helix</keyword>
<feature type="compositionally biased region" description="Basic residues" evidence="7">
    <location>
        <begin position="1136"/>
        <end position="1149"/>
    </location>
</feature>
<dbReference type="FunFam" id="1.20.1070.10:FF:000181">
    <property type="entry name" value="Thyrotropin receptor"/>
    <property type="match status" value="1"/>
</dbReference>
<feature type="compositionally biased region" description="Polar residues" evidence="7">
    <location>
        <begin position="680"/>
        <end position="690"/>
    </location>
</feature>
<feature type="region of interest" description="Disordered" evidence="7">
    <location>
        <begin position="952"/>
        <end position="975"/>
    </location>
</feature>
<feature type="compositionally biased region" description="Polar residues" evidence="7">
    <location>
        <begin position="1063"/>
        <end position="1075"/>
    </location>
</feature>
<keyword evidence="2" id="KW-0433">Leucine-rich repeat</keyword>
<keyword evidence="6 8" id="KW-0472">Membrane</keyword>
<reference evidence="10 11" key="1">
    <citation type="journal article" date="2021" name="Elife">
        <title>Chloroplast acquisition without the gene transfer in kleptoplastic sea slugs, Plakobranchus ocellatus.</title>
        <authorList>
            <person name="Maeda T."/>
            <person name="Takahashi S."/>
            <person name="Yoshida T."/>
            <person name="Shimamura S."/>
            <person name="Takaki Y."/>
            <person name="Nagai Y."/>
            <person name="Toyoda A."/>
            <person name="Suzuki Y."/>
            <person name="Arimoto A."/>
            <person name="Ishii H."/>
            <person name="Satoh N."/>
            <person name="Nishiyama T."/>
            <person name="Hasebe M."/>
            <person name="Maruyama T."/>
            <person name="Minagawa J."/>
            <person name="Obokata J."/>
            <person name="Shigenobu S."/>
        </authorList>
    </citation>
    <scope>NUCLEOTIDE SEQUENCE [LARGE SCALE GENOMIC DNA]</scope>
</reference>
<dbReference type="Pfam" id="PF00001">
    <property type="entry name" value="7tm_1"/>
    <property type="match status" value="1"/>
</dbReference>
<dbReference type="EMBL" id="BMAT01010759">
    <property type="protein sequence ID" value="GFR60166.1"/>
    <property type="molecule type" value="Genomic_DNA"/>
</dbReference>
<evidence type="ECO:0000256" key="1">
    <source>
        <dbReference type="ARBA" id="ARBA00004370"/>
    </source>
</evidence>
<evidence type="ECO:0000313" key="11">
    <source>
        <dbReference type="Proteomes" id="UP000762676"/>
    </source>
</evidence>
<keyword evidence="11" id="KW-1185">Reference proteome</keyword>
<dbReference type="InterPro" id="IPR017452">
    <property type="entry name" value="GPCR_Rhodpsn_7TM"/>
</dbReference>
<dbReference type="PRINTS" id="PR00237">
    <property type="entry name" value="GPCRRHODOPSN"/>
</dbReference>
<feature type="transmembrane region" description="Helical" evidence="8">
    <location>
        <begin position="385"/>
        <end position="411"/>
    </location>
</feature>
<keyword evidence="4" id="KW-0677">Repeat</keyword>
<name>A0AAV4EHH5_9GAST</name>
<organism evidence="10 11">
    <name type="scientific">Elysia marginata</name>
    <dbReference type="NCBI Taxonomy" id="1093978"/>
    <lineage>
        <taxon>Eukaryota</taxon>
        <taxon>Metazoa</taxon>
        <taxon>Spiralia</taxon>
        <taxon>Lophotrochozoa</taxon>
        <taxon>Mollusca</taxon>
        <taxon>Gastropoda</taxon>
        <taxon>Heterobranchia</taxon>
        <taxon>Euthyneura</taxon>
        <taxon>Panpulmonata</taxon>
        <taxon>Sacoglossa</taxon>
        <taxon>Placobranchoidea</taxon>
        <taxon>Plakobranchidae</taxon>
        <taxon>Elysia</taxon>
    </lineage>
</organism>
<evidence type="ECO:0000256" key="8">
    <source>
        <dbReference type="SAM" id="Phobius"/>
    </source>
</evidence>
<dbReference type="GO" id="GO:0005886">
    <property type="term" value="C:plasma membrane"/>
    <property type="evidence" value="ECO:0007669"/>
    <property type="project" value="TreeGrafter"/>
</dbReference>
<feature type="region of interest" description="Disordered" evidence="7">
    <location>
        <begin position="781"/>
        <end position="806"/>
    </location>
</feature>
<protein>
    <submittedName>
        <fullName evidence="10">Thyrotropin receptor</fullName>
    </submittedName>
</protein>
<dbReference type="GO" id="GO:0016500">
    <property type="term" value="F:protein-hormone receptor activity"/>
    <property type="evidence" value="ECO:0007669"/>
    <property type="project" value="InterPro"/>
</dbReference>
<feature type="region of interest" description="Disordered" evidence="7">
    <location>
        <begin position="77"/>
        <end position="180"/>
    </location>
</feature>
<evidence type="ECO:0000256" key="7">
    <source>
        <dbReference type="SAM" id="MobiDB-lite"/>
    </source>
</evidence>
<feature type="region of interest" description="Disordered" evidence="7">
    <location>
        <begin position="1056"/>
        <end position="1091"/>
    </location>
</feature>
<feature type="transmembrane region" description="Helical" evidence="8">
    <location>
        <begin position="343"/>
        <end position="365"/>
    </location>
</feature>
<dbReference type="GO" id="GO:0007189">
    <property type="term" value="P:adenylate cyclase-activating G protein-coupled receptor signaling pathway"/>
    <property type="evidence" value="ECO:0007669"/>
    <property type="project" value="TreeGrafter"/>
</dbReference>
<evidence type="ECO:0000256" key="4">
    <source>
        <dbReference type="ARBA" id="ARBA00022737"/>
    </source>
</evidence>
<feature type="region of interest" description="Disordered" evidence="7">
    <location>
        <begin position="556"/>
        <end position="603"/>
    </location>
</feature>
<dbReference type="AlphaFoldDB" id="A0AAV4EHH5"/>
<keyword evidence="10" id="KW-0675">Receptor</keyword>